<proteinExistence type="predicted"/>
<reference evidence="1 2" key="1">
    <citation type="journal article" date="2020" name="ISME J.">
        <title>Uncovering the hidden diversity of litter-decomposition mechanisms in mushroom-forming fungi.</title>
        <authorList>
            <person name="Floudas D."/>
            <person name="Bentzer J."/>
            <person name="Ahren D."/>
            <person name="Johansson T."/>
            <person name="Persson P."/>
            <person name="Tunlid A."/>
        </authorList>
    </citation>
    <scope>NUCLEOTIDE SEQUENCE [LARGE SCALE GENOMIC DNA]</scope>
    <source>
        <strain evidence="1 2">CBS 101986</strain>
    </source>
</reference>
<organism evidence="1 2">
    <name type="scientific">Psilocybe cf. subviscida</name>
    <dbReference type="NCBI Taxonomy" id="2480587"/>
    <lineage>
        <taxon>Eukaryota</taxon>
        <taxon>Fungi</taxon>
        <taxon>Dikarya</taxon>
        <taxon>Basidiomycota</taxon>
        <taxon>Agaricomycotina</taxon>
        <taxon>Agaricomycetes</taxon>
        <taxon>Agaricomycetidae</taxon>
        <taxon>Agaricales</taxon>
        <taxon>Agaricineae</taxon>
        <taxon>Strophariaceae</taxon>
        <taxon>Psilocybe</taxon>
    </lineage>
</organism>
<protein>
    <submittedName>
        <fullName evidence="1">Uncharacterized protein</fullName>
    </submittedName>
</protein>
<comment type="caution">
    <text evidence="1">The sequence shown here is derived from an EMBL/GenBank/DDBJ whole genome shotgun (WGS) entry which is preliminary data.</text>
</comment>
<keyword evidence="2" id="KW-1185">Reference proteome</keyword>
<sequence>MFAILIRTCKTRTPFPLARIDQPMGSHACAGSQFIEGRLSKKARYRNQLHQPELLRRPVPPHLVCFKFSFHLPNFRYYFSIWKYAKPIIRVVGAGSPATSTPGTAALLVPTSAFGTPAPMTPACGTAAPATSSSVKIQNSRFYVRLYVHAYHSAGFWPPSVHPDK</sequence>
<dbReference type="Proteomes" id="UP000567179">
    <property type="component" value="Unassembled WGS sequence"/>
</dbReference>
<dbReference type="AlphaFoldDB" id="A0A8H5F3F2"/>
<dbReference type="EMBL" id="JAACJJ010000028">
    <property type="protein sequence ID" value="KAF5322286.1"/>
    <property type="molecule type" value="Genomic_DNA"/>
</dbReference>
<accession>A0A8H5F3F2</accession>
<gene>
    <name evidence="1" type="ORF">D9619_000177</name>
</gene>
<evidence type="ECO:0000313" key="1">
    <source>
        <dbReference type="EMBL" id="KAF5322286.1"/>
    </source>
</evidence>
<name>A0A8H5F3F2_9AGAR</name>
<evidence type="ECO:0000313" key="2">
    <source>
        <dbReference type="Proteomes" id="UP000567179"/>
    </source>
</evidence>